<dbReference type="SUPFAM" id="SSF53383">
    <property type="entry name" value="PLP-dependent transferases"/>
    <property type="match status" value="1"/>
</dbReference>
<keyword evidence="2" id="KW-0663">Pyridoxal phosphate</keyword>
<evidence type="ECO:0000256" key="3">
    <source>
        <dbReference type="ARBA" id="ARBA00023015"/>
    </source>
</evidence>
<dbReference type="Gene3D" id="1.10.10.10">
    <property type="entry name" value="Winged helix-like DNA-binding domain superfamily/Winged helix DNA-binding domain"/>
    <property type="match status" value="1"/>
</dbReference>
<dbReference type="Pfam" id="PF00155">
    <property type="entry name" value="Aminotran_1_2"/>
    <property type="match status" value="1"/>
</dbReference>
<proteinExistence type="inferred from homology"/>
<gene>
    <name evidence="7" type="ORF">AM493_04210</name>
</gene>
<evidence type="ECO:0000313" key="8">
    <source>
        <dbReference type="Proteomes" id="UP000037755"/>
    </source>
</evidence>
<evidence type="ECO:0000259" key="6">
    <source>
        <dbReference type="PROSITE" id="PS50949"/>
    </source>
</evidence>
<dbReference type="InterPro" id="IPR051446">
    <property type="entry name" value="HTH_trans_reg/aminotransferase"/>
</dbReference>
<comment type="similarity">
    <text evidence="1">In the C-terminal section; belongs to the class-I pyridoxal-phosphate-dependent aminotransferase family.</text>
</comment>
<dbReference type="InterPro" id="IPR004839">
    <property type="entry name" value="Aminotransferase_I/II_large"/>
</dbReference>
<dbReference type="Proteomes" id="UP000037755">
    <property type="component" value="Unassembled WGS sequence"/>
</dbReference>
<dbReference type="SMART" id="SM00345">
    <property type="entry name" value="HTH_GNTR"/>
    <property type="match status" value="1"/>
</dbReference>
<dbReference type="SUPFAM" id="SSF46785">
    <property type="entry name" value="Winged helix' DNA-binding domain"/>
    <property type="match status" value="1"/>
</dbReference>
<evidence type="ECO:0000256" key="1">
    <source>
        <dbReference type="ARBA" id="ARBA00005384"/>
    </source>
</evidence>
<sequence length="469" mass="51483">MVGKSFLYEQVAERIEASIGRLMLKGGDKVPSVRKLSEEMNVSINTVFQAYSILEAKGLIVSRPRSGYIINSFSSSFQAPKEVFKFSIPSTVEVTAMASAMMKNAKENGIVNFSILAPVNELLPITKLNKAVHASLTSLSNDNFQYPLVDGHPRLLKQIARRTGDWNTPLSTGNILVTNGCMEAINLSLDAVCRPGDIVAIESPTYHGILQSLESRGLRALEIGLDAKGGVSIELLREAITNQKVAACVFMPSCHNPTGSSMTNANKLLLADLLGKRGIPLIEDDSLGELNFSIERSLPVKAFDKYDNVLYCSSFSKTLAPGFRIGWVSAGKYQAKIERLKFGSNISTNPALQDAIGRYLESGQYETHLRKLRSALQGQMMKYVNAISNYFPKDIRLSPPQGGLSIWIELPENTDAFALQKAVLGKGIGICPGHIFSTSNFYHHFIRINYCPLWNSKTENAVISISKLI</sequence>
<protein>
    <recommendedName>
        <fullName evidence="6">HTH gntR-type domain-containing protein</fullName>
    </recommendedName>
</protein>
<organism evidence="7 8">
    <name type="scientific">Flavobacterium akiainvivens</name>
    <dbReference type="NCBI Taxonomy" id="1202724"/>
    <lineage>
        <taxon>Bacteria</taxon>
        <taxon>Pseudomonadati</taxon>
        <taxon>Bacteroidota</taxon>
        <taxon>Flavobacteriia</taxon>
        <taxon>Flavobacteriales</taxon>
        <taxon>Flavobacteriaceae</taxon>
        <taxon>Flavobacterium</taxon>
    </lineage>
</organism>
<dbReference type="AlphaFoldDB" id="A0A0M8MFR0"/>
<dbReference type="Gene3D" id="3.40.640.10">
    <property type="entry name" value="Type I PLP-dependent aspartate aminotransferase-like (Major domain)"/>
    <property type="match status" value="1"/>
</dbReference>
<dbReference type="InterPro" id="IPR015421">
    <property type="entry name" value="PyrdxlP-dep_Trfase_major"/>
</dbReference>
<evidence type="ECO:0000256" key="4">
    <source>
        <dbReference type="ARBA" id="ARBA00023125"/>
    </source>
</evidence>
<dbReference type="CDD" id="cd00609">
    <property type="entry name" value="AAT_like"/>
    <property type="match status" value="1"/>
</dbReference>
<keyword evidence="5" id="KW-0804">Transcription</keyword>
<dbReference type="InterPro" id="IPR036390">
    <property type="entry name" value="WH_DNA-bd_sf"/>
</dbReference>
<dbReference type="Gene3D" id="3.90.1150.10">
    <property type="entry name" value="Aspartate Aminotransferase, domain 1"/>
    <property type="match status" value="1"/>
</dbReference>
<keyword evidence="8" id="KW-1185">Reference proteome</keyword>
<dbReference type="GO" id="GO:0003700">
    <property type="term" value="F:DNA-binding transcription factor activity"/>
    <property type="evidence" value="ECO:0007669"/>
    <property type="project" value="InterPro"/>
</dbReference>
<evidence type="ECO:0000256" key="2">
    <source>
        <dbReference type="ARBA" id="ARBA00022898"/>
    </source>
</evidence>
<dbReference type="OrthoDB" id="9802328at2"/>
<dbReference type="InterPro" id="IPR015424">
    <property type="entry name" value="PyrdxlP-dep_Trfase"/>
</dbReference>
<comment type="caution">
    <text evidence="7">The sequence shown here is derived from an EMBL/GenBank/DDBJ whole genome shotgun (WGS) entry which is preliminary data.</text>
</comment>
<keyword evidence="3" id="KW-0805">Transcription regulation</keyword>
<dbReference type="Pfam" id="PF00392">
    <property type="entry name" value="GntR"/>
    <property type="match status" value="1"/>
</dbReference>
<dbReference type="InterPro" id="IPR000524">
    <property type="entry name" value="Tscrpt_reg_HTH_GntR"/>
</dbReference>
<dbReference type="STRING" id="1202724.AM493_04210"/>
<dbReference type="GO" id="GO:0003677">
    <property type="term" value="F:DNA binding"/>
    <property type="evidence" value="ECO:0007669"/>
    <property type="project" value="UniProtKB-KW"/>
</dbReference>
<dbReference type="PANTHER" id="PTHR46577">
    <property type="entry name" value="HTH-TYPE TRANSCRIPTIONAL REGULATORY PROTEIN GABR"/>
    <property type="match status" value="1"/>
</dbReference>
<name>A0A0M8MFR0_9FLAO</name>
<evidence type="ECO:0000313" key="7">
    <source>
        <dbReference type="EMBL" id="KOS05321.1"/>
    </source>
</evidence>
<dbReference type="InterPro" id="IPR015422">
    <property type="entry name" value="PyrdxlP-dep_Trfase_small"/>
</dbReference>
<dbReference type="InterPro" id="IPR036388">
    <property type="entry name" value="WH-like_DNA-bd_sf"/>
</dbReference>
<dbReference type="GO" id="GO:0030170">
    <property type="term" value="F:pyridoxal phosphate binding"/>
    <property type="evidence" value="ECO:0007669"/>
    <property type="project" value="InterPro"/>
</dbReference>
<dbReference type="RefSeq" id="WP_054406394.1">
    <property type="nucleotide sequence ID" value="NZ_FOYA01000023.1"/>
</dbReference>
<reference evidence="7 8" key="1">
    <citation type="submission" date="2015-08" db="EMBL/GenBank/DDBJ databases">
        <title>Whole genome sequence of Flavobacterium akiainvivens IK-1T, from decaying Wikstroemia oahuensis, an endemic Hawaiian shrub.</title>
        <authorList>
            <person name="Wan X."/>
            <person name="Hou S."/>
            <person name="Saito J."/>
            <person name="Donachie S."/>
        </authorList>
    </citation>
    <scope>NUCLEOTIDE SEQUENCE [LARGE SCALE GENOMIC DNA]</scope>
    <source>
        <strain evidence="7 8">IK-1</strain>
    </source>
</reference>
<feature type="domain" description="HTH gntR-type" evidence="6">
    <location>
        <begin position="5"/>
        <end position="73"/>
    </location>
</feature>
<dbReference type="CDD" id="cd07377">
    <property type="entry name" value="WHTH_GntR"/>
    <property type="match status" value="1"/>
</dbReference>
<dbReference type="EMBL" id="LIYD01000005">
    <property type="protein sequence ID" value="KOS05321.1"/>
    <property type="molecule type" value="Genomic_DNA"/>
</dbReference>
<dbReference type="PANTHER" id="PTHR46577:SF2">
    <property type="entry name" value="TRANSCRIPTIONAL REGULATORY PROTEIN"/>
    <property type="match status" value="1"/>
</dbReference>
<dbReference type="PROSITE" id="PS50949">
    <property type="entry name" value="HTH_GNTR"/>
    <property type="match status" value="1"/>
</dbReference>
<evidence type="ECO:0000256" key="5">
    <source>
        <dbReference type="ARBA" id="ARBA00023163"/>
    </source>
</evidence>
<keyword evidence="4" id="KW-0238">DNA-binding</keyword>
<dbReference type="PATRIC" id="fig|1202724.3.peg.871"/>
<accession>A0A0M8MFR0</accession>